<evidence type="ECO:0000313" key="3">
    <source>
        <dbReference type="Proteomes" id="UP001597380"/>
    </source>
</evidence>
<keyword evidence="1" id="KW-0472">Membrane</keyword>
<organism evidence="2 3">
    <name type="scientific">Corallincola platygyrae</name>
    <dbReference type="NCBI Taxonomy" id="1193278"/>
    <lineage>
        <taxon>Bacteria</taxon>
        <taxon>Pseudomonadati</taxon>
        <taxon>Pseudomonadota</taxon>
        <taxon>Gammaproteobacteria</taxon>
        <taxon>Alteromonadales</taxon>
        <taxon>Psychromonadaceae</taxon>
        <taxon>Corallincola</taxon>
    </lineage>
</organism>
<keyword evidence="3" id="KW-1185">Reference proteome</keyword>
<keyword evidence="1" id="KW-0812">Transmembrane</keyword>
<proteinExistence type="predicted"/>
<keyword evidence="1" id="KW-1133">Transmembrane helix</keyword>
<feature type="transmembrane region" description="Helical" evidence="1">
    <location>
        <begin position="77"/>
        <end position="99"/>
    </location>
</feature>
<evidence type="ECO:0000313" key="2">
    <source>
        <dbReference type="EMBL" id="MFD2095486.1"/>
    </source>
</evidence>
<comment type="caution">
    <text evidence="2">The sequence shown here is derived from an EMBL/GenBank/DDBJ whole genome shotgun (WGS) entry which is preliminary data.</text>
</comment>
<protein>
    <recommendedName>
        <fullName evidence="4">CASP-like protein</fullName>
    </recommendedName>
</protein>
<dbReference type="EMBL" id="JBHUHT010000009">
    <property type="protein sequence ID" value="MFD2095486.1"/>
    <property type="molecule type" value="Genomic_DNA"/>
</dbReference>
<evidence type="ECO:0008006" key="4">
    <source>
        <dbReference type="Google" id="ProtNLM"/>
    </source>
</evidence>
<dbReference type="Proteomes" id="UP001597380">
    <property type="component" value="Unassembled WGS sequence"/>
</dbReference>
<gene>
    <name evidence="2" type="ORF">ACFSJ3_05765</name>
</gene>
<accession>A0ABW4XL95</accession>
<sequence length="119" mass="13275">MKFYPYNHVSTDNFKWLLLFARVICVLGVTGILIQLFFSTYTAFFAPTDYLVTGDANNLNMQPRGHGHGLKAYLQNLGFVFSCISLIFISGVIATLVSIESKVSGFSQKNIETSDTCYL</sequence>
<feature type="transmembrane region" description="Helical" evidence="1">
    <location>
        <begin position="16"/>
        <end position="38"/>
    </location>
</feature>
<name>A0ABW4XL95_9GAMM</name>
<dbReference type="RefSeq" id="WP_345341488.1">
    <property type="nucleotide sequence ID" value="NZ_BAABLI010000028.1"/>
</dbReference>
<reference evidence="3" key="1">
    <citation type="journal article" date="2019" name="Int. J. Syst. Evol. Microbiol.">
        <title>The Global Catalogue of Microorganisms (GCM) 10K type strain sequencing project: providing services to taxonomists for standard genome sequencing and annotation.</title>
        <authorList>
            <consortium name="The Broad Institute Genomics Platform"/>
            <consortium name="The Broad Institute Genome Sequencing Center for Infectious Disease"/>
            <person name="Wu L."/>
            <person name="Ma J."/>
        </authorList>
    </citation>
    <scope>NUCLEOTIDE SEQUENCE [LARGE SCALE GENOMIC DNA]</scope>
    <source>
        <strain evidence="3">CGMCC 1.10992</strain>
    </source>
</reference>
<evidence type="ECO:0000256" key="1">
    <source>
        <dbReference type="SAM" id="Phobius"/>
    </source>
</evidence>